<dbReference type="Proteomes" id="UP000289954">
    <property type="component" value="Unassembled WGS sequence"/>
</dbReference>
<reference evidence="2 3" key="1">
    <citation type="submission" date="2019-01" db="EMBL/GenBank/DDBJ databases">
        <title>Draft genome sequence of Cellulomonas takizawaensis strain TKZ-21.</title>
        <authorList>
            <person name="Yamamura H."/>
            <person name="Hayashi T."/>
            <person name="Hamada M."/>
            <person name="Serisawa Y."/>
            <person name="Matsuyama K."/>
            <person name="Nakagawa Y."/>
            <person name="Otoguro M."/>
            <person name="Yanagida F."/>
            <person name="Hayakawa M."/>
        </authorList>
    </citation>
    <scope>NUCLEOTIDE SEQUENCE [LARGE SCALE GENOMIC DNA]</scope>
    <source>
        <strain evidence="2 3">NBRC12680</strain>
    </source>
</reference>
<evidence type="ECO:0000256" key="1">
    <source>
        <dbReference type="SAM" id="Phobius"/>
    </source>
</evidence>
<feature type="transmembrane region" description="Helical" evidence="1">
    <location>
        <begin position="64"/>
        <end position="83"/>
    </location>
</feature>
<evidence type="ECO:0000313" key="3">
    <source>
        <dbReference type="Proteomes" id="UP000289954"/>
    </source>
</evidence>
<proteinExistence type="predicted"/>
<keyword evidence="3" id="KW-1185">Reference proteome</keyword>
<protein>
    <submittedName>
        <fullName evidence="2">Uncharacterized protein</fullName>
    </submittedName>
</protein>
<gene>
    <name evidence="2" type="ORF">CBZ_32920</name>
</gene>
<dbReference type="AlphaFoldDB" id="A0A402DVX5"/>
<accession>A0A402DVX5</accession>
<keyword evidence="1" id="KW-1133">Transmembrane helix</keyword>
<keyword evidence="1" id="KW-0472">Membrane</keyword>
<dbReference type="RefSeq" id="WP_130782891.1">
    <property type="nucleotide sequence ID" value="NZ_BIMR01000343.1"/>
</dbReference>
<keyword evidence="1" id="KW-0812">Transmembrane</keyword>
<feature type="transmembrane region" description="Helical" evidence="1">
    <location>
        <begin position="95"/>
        <end position="118"/>
    </location>
</feature>
<feature type="transmembrane region" description="Helical" evidence="1">
    <location>
        <begin position="124"/>
        <end position="142"/>
    </location>
</feature>
<evidence type="ECO:0000313" key="2">
    <source>
        <dbReference type="EMBL" id="GCE78236.1"/>
    </source>
</evidence>
<comment type="caution">
    <text evidence="2">The sequence shown here is derived from an EMBL/GenBank/DDBJ whole genome shotgun (WGS) entry which is preliminary data.</text>
</comment>
<dbReference type="OrthoDB" id="4826841at2"/>
<feature type="transmembrane region" description="Helical" evidence="1">
    <location>
        <begin position="38"/>
        <end position="58"/>
    </location>
</feature>
<name>A0A402DVX5_9CELL</name>
<sequence>MTENETTPAPTPDEARALLARSAAAAGTLRASGQNRHALWLTGHATSTFMFFVGLSTIPDDTGALTLAGAYGAVLLALSLAWLRGAPVTKQGMGLRWVAAVTTWGVVYAIALVVGLTWLRESVLWWLAAAVLATFPLARGAWREAHA</sequence>
<dbReference type="EMBL" id="BIMR01000343">
    <property type="protein sequence ID" value="GCE78236.1"/>
    <property type="molecule type" value="Genomic_DNA"/>
</dbReference>
<organism evidence="2 3">
    <name type="scientific">Cellulomonas biazotea</name>
    <dbReference type="NCBI Taxonomy" id="1709"/>
    <lineage>
        <taxon>Bacteria</taxon>
        <taxon>Bacillati</taxon>
        <taxon>Actinomycetota</taxon>
        <taxon>Actinomycetes</taxon>
        <taxon>Micrococcales</taxon>
        <taxon>Cellulomonadaceae</taxon>
        <taxon>Cellulomonas</taxon>
    </lineage>
</organism>